<name>A0A1Q9EP95_SYMMI</name>
<feature type="compositionally biased region" description="Low complexity" evidence="1">
    <location>
        <begin position="92"/>
        <end position="121"/>
    </location>
</feature>
<gene>
    <name evidence="2" type="ORF">AK812_SmicGene7123</name>
</gene>
<proteinExistence type="predicted"/>
<evidence type="ECO:0000313" key="3">
    <source>
        <dbReference type="Proteomes" id="UP000186817"/>
    </source>
</evidence>
<protein>
    <submittedName>
        <fullName evidence="2">Uncharacterized protein</fullName>
    </submittedName>
</protein>
<dbReference type="AlphaFoldDB" id="A0A1Q9EP95"/>
<accession>A0A1Q9EP95</accession>
<organism evidence="2 3">
    <name type="scientific">Symbiodinium microadriaticum</name>
    <name type="common">Dinoflagellate</name>
    <name type="synonym">Zooxanthella microadriatica</name>
    <dbReference type="NCBI Taxonomy" id="2951"/>
    <lineage>
        <taxon>Eukaryota</taxon>
        <taxon>Sar</taxon>
        <taxon>Alveolata</taxon>
        <taxon>Dinophyceae</taxon>
        <taxon>Suessiales</taxon>
        <taxon>Symbiodiniaceae</taxon>
        <taxon>Symbiodinium</taxon>
    </lineage>
</organism>
<evidence type="ECO:0000313" key="2">
    <source>
        <dbReference type="EMBL" id="OLQ09259.1"/>
    </source>
</evidence>
<dbReference type="EMBL" id="LSRX01000100">
    <property type="protein sequence ID" value="OLQ09259.1"/>
    <property type="molecule type" value="Genomic_DNA"/>
</dbReference>
<reference evidence="2 3" key="1">
    <citation type="submission" date="2016-02" db="EMBL/GenBank/DDBJ databases">
        <title>Genome analysis of coral dinoflagellate symbionts highlights evolutionary adaptations to a symbiotic lifestyle.</title>
        <authorList>
            <person name="Aranda M."/>
            <person name="Li Y."/>
            <person name="Liew Y.J."/>
            <person name="Baumgarten S."/>
            <person name="Simakov O."/>
            <person name="Wilson M."/>
            <person name="Piel J."/>
            <person name="Ashoor H."/>
            <person name="Bougouffa S."/>
            <person name="Bajic V.B."/>
            <person name="Ryu T."/>
            <person name="Ravasi T."/>
            <person name="Bayer T."/>
            <person name="Micklem G."/>
            <person name="Kim H."/>
            <person name="Bhak J."/>
            <person name="Lajeunesse T.C."/>
            <person name="Voolstra C.R."/>
        </authorList>
    </citation>
    <scope>NUCLEOTIDE SEQUENCE [LARGE SCALE GENOMIC DNA]</scope>
    <source>
        <strain evidence="2 3">CCMP2467</strain>
    </source>
</reference>
<comment type="caution">
    <text evidence="2">The sequence shown here is derived from an EMBL/GenBank/DDBJ whole genome shotgun (WGS) entry which is preliminary data.</text>
</comment>
<feature type="region of interest" description="Disordered" evidence="1">
    <location>
        <begin position="267"/>
        <end position="404"/>
    </location>
</feature>
<feature type="compositionally biased region" description="Low complexity" evidence="1">
    <location>
        <begin position="40"/>
        <end position="50"/>
    </location>
</feature>
<feature type="region of interest" description="Disordered" evidence="1">
    <location>
        <begin position="1"/>
        <end position="152"/>
    </location>
</feature>
<keyword evidence="3" id="KW-1185">Reference proteome</keyword>
<feature type="compositionally biased region" description="Low complexity" evidence="1">
    <location>
        <begin position="272"/>
        <end position="290"/>
    </location>
</feature>
<sequence length="404" mass="43267">MWQLARRWQALAKRPLRHSRSSSTTRLSSHRSEPGEMPGSERTASAARSSGSRRLKSTKESSQQVPAAPPPSSQASGRAPPADPDALERPTSGASEAASRASRGSRASRRSQAASSAGLSSIGELPRHRSWQVPTKSVLGPKDEASGYSDASRKLEQRLQKARSELLQRGRAWDSWVLNMRTAYAKEQERHASVQRRLNSEIAEMEASVKEAYMKVQFAALHQSGSASSSQVPQPLEWESAMDIDSNLSHEQMQAEMHRMIHQAATMDGSSTPTRGTGVPPRTPVRVAPGDPSGSLASDVPIDPYPTPPGFGATPGAQASLDIRTPAPPGLETTSAHGPTLAEKLSDKRRSHRSALAPFGIRPRGSSNEAEDANQVFPGVGTTLLDDDNEELSAVSPGLGRMDG</sequence>
<dbReference type="OrthoDB" id="458249at2759"/>
<feature type="compositionally biased region" description="Basic and acidic residues" evidence="1">
    <location>
        <begin position="141"/>
        <end position="152"/>
    </location>
</feature>
<evidence type="ECO:0000256" key="1">
    <source>
        <dbReference type="SAM" id="MobiDB-lite"/>
    </source>
</evidence>
<feature type="compositionally biased region" description="Low complexity" evidence="1">
    <location>
        <begin position="310"/>
        <end position="319"/>
    </location>
</feature>
<dbReference type="Proteomes" id="UP000186817">
    <property type="component" value="Unassembled WGS sequence"/>
</dbReference>